<dbReference type="Proteomes" id="UP000008837">
    <property type="component" value="Unassembled WGS sequence"/>
</dbReference>
<keyword evidence="13" id="KW-1185">Reference proteome</keyword>
<accession>A8QAH1</accession>
<evidence type="ECO:0000256" key="6">
    <source>
        <dbReference type="ARBA" id="ARBA00022679"/>
    </source>
</evidence>
<reference evidence="12 13" key="1">
    <citation type="journal article" date="2007" name="Proc. Natl. Acad. Sci. U.S.A.">
        <title>Dandruff-associated Malassezia genomes reveal convergent and divergent virulence traits shared with plant and human fungal pathogens.</title>
        <authorList>
            <person name="Xu J."/>
            <person name="Saunders C.W."/>
            <person name="Hu P."/>
            <person name="Grant R.A."/>
            <person name="Boekhout T."/>
            <person name="Kuramae E.E."/>
            <person name="Kronstad J.W."/>
            <person name="Deangelis Y.M."/>
            <person name="Reeder N.L."/>
            <person name="Johnstone K.R."/>
            <person name="Leland M."/>
            <person name="Fieno A.M."/>
            <person name="Begley W.M."/>
            <person name="Sun Y."/>
            <person name="Lacey M.P."/>
            <person name="Chaudhary T."/>
            <person name="Keough T."/>
            <person name="Chu L."/>
            <person name="Sears R."/>
            <person name="Yuan B."/>
            <person name="Dawson T.L.Jr."/>
        </authorList>
    </citation>
    <scope>NUCLEOTIDE SEQUENCE [LARGE SCALE GENOMIC DNA]</scope>
    <source>
        <strain evidence="13">ATCC MYA-4612 / CBS 7966</strain>
    </source>
</reference>
<dbReference type="InParanoid" id="A8QAH1"/>
<dbReference type="GO" id="GO:0005789">
    <property type="term" value="C:endoplasmic reticulum membrane"/>
    <property type="evidence" value="ECO:0007669"/>
    <property type="project" value="UniProtKB-SubCell"/>
</dbReference>
<dbReference type="RefSeq" id="XP_001729263.1">
    <property type="nucleotide sequence ID" value="XM_001729211.1"/>
</dbReference>
<dbReference type="EMBL" id="AAYY01000014">
    <property type="protein sequence ID" value="EDP42049.1"/>
    <property type="molecule type" value="Genomic_DNA"/>
</dbReference>
<keyword evidence="8" id="KW-0256">Endoplasmic reticulum</keyword>
<dbReference type="PANTHER" id="PTHR13036:SF0">
    <property type="entry name" value="CHITOBIOSYLDIPHOSPHODOLICHOL BETA-MANNOSYLTRANSFERASE"/>
    <property type="match status" value="1"/>
</dbReference>
<evidence type="ECO:0000256" key="7">
    <source>
        <dbReference type="ARBA" id="ARBA00022692"/>
    </source>
</evidence>
<comment type="pathway">
    <text evidence="2">Protein modification; protein glycosylation.</text>
</comment>
<evidence type="ECO:0000256" key="11">
    <source>
        <dbReference type="ARBA" id="ARBA00024899"/>
    </source>
</evidence>
<evidence type="ECO:0000256" key="8">
    <source>
        <dbReference type="ARBA" id="ARBA00022824"/>
    </source>
</evidence>
<evidence type="ECO:0000256" key="10">
    <source>
        <dbReference type="ARBA" id="ARBA00023136"/>
    </source>
</evidence>
<keyword evidence="9" id="KW-1133">Transmembrane helix</keyword>
<dbReference type="KEGG" id="mgl:MGL_3730"/>
<keyword evidence="5" id="KW-0328">Glycosyltransferase</keyword>
<dbReference type="EC" id="2.4.1.142" evidence="3"/>
<evidence type="ECO:0000313" key="12">
    <source>
        <dbReference type="EMBL" id="EDP42049.1"/>
    </source>
</evidence>
<dbReference type="GO" id="GO:0004578">
    <property type="term" value="F:chitobiosyldiphosphodolichol beta-mannosyltransferase activity"/>
    <property type="evidence" value="ECO:0007669"/>
    <property type="project" value="UniProtKB-EC"/>
</dbReference>
<evidence type="ECO:0000256" key="3">
    <source>
        <dbReference type="ARBA" id="ARBA00012611"/>
    </source>
</evidence>
<proteinExistence type="predicted"/>
<evidence type="ECO:0000256" key="1">
    <source>
        <dbReference type="ARBA" id="ARBA00004389"/>
    </source>
</evidence>
<dbReference type="SUPFAM" id="SSF53756">
    <property type="entry name" value="UDP-Glycosyltransferase/glycogen phosphorylase"/>
    <property type="match status" value="1"/>
</dbReference>
<dbReference type="InterPro" id="IPR026051">
    <property type="entry name" value="ALG1-like"/>
</dbReference>
<dbReference type="GeneID" id="5853569"/>
<comment type="subcellular location">
    <subcellularLocation>
        <location evidence="1">Endoplasmic reticulum membrane</location>
        <topology evidence="1">Single-pass membrane protein</topology>
    </subcellularLocation>
</comment>
<comment type="caution">
    <text evidence="12">The sequence shown here is derived from an EMBL/GenBank/DDBJ whole genome shotgun (WGS) entry which is preliminary data.</text>
</comment>
<name>A8QAH1_MALGO</name>
<evidence type="ECO:0000256" key="5">
    <source>
        <dbReference type="ARBA" id="ARBA00022676"/>
    </source>
</evidence>
<keyword evidence="10" id="KW-0472">Membrane</keyword>
<organism evidence="12 13">
    <name type="scientific">Malassezia globosa (strain ATCC MYA-4612 / CBS 7966)</name>
    <name type="common">Dandruff-associated fungus</name>
    <dbReference type="NCBI Taxonomy" id="425265"/>
    <lineage>
        <taxon>Eukaryota</taxon>
        <taxon>Fungi</taxon>
        <taxon>Dikarya</taxon>
        <taxon>Basidiomycota</taxon>
        <taxon>Ustilaginomycotina</taxon>
        <taxon>Malasseziomycetes</taxon>
        <taxon>Malasseziales</taxon>
        <taxon>Malasseziaceae</taxon>
        <taxon>Malassezia</taxon>
    </lineage>
</organism>
<dbReference type="AlphaFoldDB" id="A8QAH1"/>
<dbReference type="FunCoup" id="A8QAH1">
    <property type="interactions" value="466"/>
</dbReference>
<dbReference type="PANTHER" id="PTHR13036">
    <property type="entry name" value="BETA1,4 MANNOSYLTRANSFERASE"/>
    <property type="match status" value="1"/>
</dbReference>
<protein>
    <recommendedName>
        <fullName evidence="4">Chitobiosyldiphosphodolichol beta-mannosyltransferase</fullName>
        <ecNumber evidence="3">2.4.1.142</ecNumber>
    </recommendedName>
</protein>
<keyword evidence="6" id="KW-0808">Transferase</keyword>
<evidence type="ECO:0000313" key="13">
    <source>
        <dbReference type="Proteomes" id="UP000008837"/>
    </source>
</evidence>
<evidence type="ECO:0000256" key="4">
    <source>
        <dbReference type="ARBA" id="ARBA00015841"/>
    </source>
</evidence>
<dbReference type="Gene3D" id="3.40.50.2000">
    <property type="entry name" value="Glycogen Phosphorylase B"/>
    <property type="match status" value="1"/>
</dbReference>
<dbReference type="STRING" id="425265.A8QAH1"/>
<dbReference type="OrthoDB" id="614844at2759"/>
<gene>
    <name evidence="12" type="ORF">MGL_3730</name>
</gene>
<sequence length="397" mass="43928">MCYHIASLVRHGWSVYVAGYFDTPLPQTLCAPSVHAVRLWGVPTALSRLPRVLFPLVALIKVPLQTLSLWLTLVALTPKPAVVLVQVPPAIPTLMVVQCARIITRSRLILDWHNLAYTLLALRLGPRSVLVRISELLERIFGRSAHVHLFVTHAMQQHLARHWQLRGHTAVLHDRPPSHFARLSATEAHAFFERAGPSIWGKNVMRSHPTPALAVTSTSWTPDEDMHMLLDAASIYESRARLQHEPLFLSIVITGKGPLRAAFEKTMQKRASSEQWRHVRIETAWLAAEDYPRLLGAANVGISLHTSSSGLDLPMKVVDMLGCGLRVCALSFPCLSELIKPDINGDVFSDAAGLASCIERIIQMPALPPGSHTPFPGSDPISWDALWDRDVAPLLCT</sequence>
<keyword evidence="7" id="KW-0812">Transmembrane</keyword>
<evidence type="ECO:0000256" key="2">
    <source>
        <dbReference type="ARBA" id="ARBA00004922"/>
    </source>
</evidence>
<dbReference type="OMA" id="CKLIIDW"/>
<dbReference type="VEuPathDB" id="FungiDB:MGL_3730"/>
<evidence type="ECO:0000256" key="9">
    <source>
        <dbReference type="ARBA" id="ARBA00022989"/>
    </source>
</evidence>
<comment type="function">
    <text evidence="11">Participates in the formation of the lipid-linked precursor oligosaccharide for N-glycosylation. Involved in assembling the dolichol-pyrophosphate-GlcNAc(2)-Man(5) intermediate on the cytoplasmic surface of the ER.</text>
</comment>